<evidence type="ECO:0000256" key="1">
    <source>
        <dbReference type="SAM" id="MobiDB-lite"/>
    </source>
</evidence>
<dbReference type="EMBL" id="SRLO01010730">
    <property type="protein sequence ID" value="TNN26210.1"/>
    <property type="molecule type" value="Genomic_DNA"/>
</dbReference>
<evidence type="ECO:0000313" key="3">
    <source>
        <dbReference type="Proteomes" id="UP000314294"/>
    </source>
</evidence>
<protein>
    <submittedName>
        <fullName evidence="2">Uncharacterized protein</fullName>
    </submittedName>
</protein>
<sequence length="67" mass="7323">MEDDTWERTTHLHPGGGGAGTPACRGHLDPRARRTSFKDTLPLRLWKPDERSGGAASDRVAGIRKCP</sequence>
<name>A0A4Z2ECB4_9TELE</name>
<proteinExistence type="predicted"/>
<feature type="compositionally biased region" description="Basic and acidic residues" evidence="1">
    <location>
        <begin position="1"/>
        <end position="10"/>
    </location>
</feature>
<dbReference type="Proteomes" id="UP000314294">
    <property type="component" value="Unassembled WGS sequence"/>
</dbReference>
<accession>A0A4Z2ECB4</accession>
<feature type="region of interest" description="Disordered" evidence="1">
    <location>
        <begin position="1"/>
        <end position="67"/>
    </location>
</feature>
<keyword evidence="3" id="KW-1185">Reference proteome</keyword>
<dbReference type="AlphaFoldDB" id="A0A4Z2ECB4"/>
<organism evidence="2 3">
    <name type="scientific">Liparis tanakae</name>
    <name type="common">Tanaka's snailfish</name>
    <dbReference type="NCBI Taxonomy" id="230148"/>
    <lineage>
        <taxon>Eukaryota</taxon>
        <taxon>Metazoa</taxon>
        <taxon>Chordata</taxon>
        <taxon>Craniata</taxon>
        <taxon>Vertebrata</taxon>
        <taxon>Euteleostomi</taxon>
        <taxon>Actinopterygii</taxon>
        <taxon>Neopterygii</taxon>
        <taxon>Teleostei</taxon>
        <taxon>Neoteleostei</taxon>
        <taxon>Acanthomorphata</taxon>
        <taxon>Eupercaria</taxon>
        <taxon>Perciformes</taxon>
        <taxon>Cottioidei</taxon>
        <taxon>Cottales</taxon>
        <taxon>Liparidae</taxon>
        <taxon>Liparis</taxon>
    </lineage>
</organism>
<comment type="caution">
    <text evidence="2">The sequence shown here is derived from an EMBL/GenBank/DDBJ whole genome shotgun (WGS) entry which is preliminary data.</text>
</comment>
<gene>
    <name evidence="2" type="ORF">EYF80_063652</name>
</gene>
<reference evidence="2 3" key="1">
    <citation type="submission" date="2019-03" db="EMBL/GenBank/DDBJ databases">
        <title>First draft genome of Liparis tanakae, snailfish: a comprehensive survey of snailfish specific genes.</title>
        <authorList>
            <person name="Kim W."/>
            <person name="Song I."/>
            <person name="Jeong J.-H."/>
            <person name="Kim D."/>
            <person name="Kim S."/>
            <person name="Ryu S."/>
            <person name="Song J.Y."/>
            <person name="Lee S.K."/>
        </authorList>
    </citation>
    <scope>NUCLEOTIDE SEQUENCE [LARGE SCALE GENOMIC DNA]</scope>
    <source>
        <tissue evidence="2">Muscle</tissue>
    </source>
</reference>
<evidence type="ECO:0000313" key="2">
    <source>
        <dbReference type="EMBL" id="TNN26210.1"/>
    </source>
</evidence>